<dbReference type="Pfam" id="PF00905">
    <property type="entry name" value="Transpeptidase"/>
    <property type="match status" value="1"/>
</dbReference>
<name>A0A9E2KD19_9FIRM</name>
<dbReference type="AlphaFoldDB" id="A0A9E2KD19"/>
<feature type="signal peptide" evidence="1">
    <location>
        <begin position="1"/>
        <end position="22"/>
    </location>
</feature>
<evidence type="ECO:0000256" key="1">
    <source>
        <dbReference type="SAM" id="SignalP"/>
    </source>
</evidence>
<feature type="chain" id="PRO_5038418695" evidence="1">
    <location>
        <begin position="23"/>
        <end position="289"/>
    </location>
</feature>
<accession>A0A9E2KD19</accession>
<dbReference type="Gene3D" id="3.40.710.10">
    <property type="entry name" value="DD-peptidase/beta-lactamase superfamily"/>
    <property type="match status" value="1"/>
</dbReference>
<evidence type="ECO:0000313" key="4">
    <source>
        <dbReference type="Proteomes" id="UP000824229"/>
    </source>
</evidence>
<reference evidence="3" key="1">
    <citation type="journal article" date="2021" name="PeerJ">
        <title>Extensive microbial diversity within the chicken gut microbiome revealed by metagenomics and culture.</title>
        <authorList>
            <person name="Gilroy R."/>
            <person name="Ravi A."/>
            <person name="Getino M."/>
            <person name="Pursley I."/>
            <person name="Horton D.L."/>
            <person name="Alikhan N.F."/>
            <person name="Baker D."/>
            <person name="Gharbi K."/>
            <person name="Hall N."/>
            <person name="Watson M."/>
            <person name="Adriaenssens E.M."/>
            <person name="Foster-Nyarko E."/>
            <person name="Jarju S."/>
            <person name="Secka A."/>
            <person name="Antonio M."/>
            <person name="Oren A."/>
            <person name="Chaudhuri R.R."/>
            <person name="La Ragione R."/>
            <person name="Hildebrand F."/>
            <person name="Pallen M.J."/>
        </authorList>
    </citation>
    <scope>NUCLEOTIDE SEQUENCE</scope>
    <source>
        <strain evidence="3">B5-657</strain>
    </source>
</reference>
<protein>
    <submittedName>
        <fullName evidence="3">Serine hydrolase</fullName>
    </submittedName>
</protein>
<feature type="domain" description="Penicillin-binding protein transpeptidase" evidence="2">
    <location>
        <begin position="65"/>
        <end position="283"/>
    </location>
</feature>
<organism evidence="3 4">
    <name type="scientific">Candidatus Cellulosilyticum pullistercoris</name>
    <dbReference type="NCBI Taxonomy" id="2838521"/>
    <lineage>
        <taxon>Bacteria</taxon>
        <taxon>Bacillati</taxon>
        <taxon>Bacillota</taxon>
        <taxon>Clostridia</taxon>
        <taxon>Lachnospirales</taxon>
        <taxon>Cellulosilyticaceae</taxon>
        <taxon>Cellulosilyticum</taxon>
    </lineage>
</organism>
<dbReference type="SUPFAM" id="SSF56601">
    <property type="entry name" value="beta-lactamase/transpeptidase-like"/>
    <property type="match status" value="1"/>
</dbReference>
<dbReference type="GO" id="GO:0016787">
    <property type="term" value="F:hydrolase activity"/>
    <property type="evidence" value="ECO:0007669"/>
    <property type="project" value="UniProtKB-KW"/>
</dbReference>
<keyword evidence="3" id="KW-0378">Hydrolase</keyword>
<evidence type="ECO:0000259" key="2">
    <source>
        <dbReference type="Pfam" id="PF00905"/>
    </source>
</evidence>
<proteinExistence type="predicted"/>
<dbReference type="GO" id="GO:0008658">
    <property type="term" value="F:penicillin binding"/>
    <property type="evidence" value="ECO:0007669"/>
    <property type="project" value="InterPro"/>
</dbReference>
<gene>
    <name evidence="3" type="ORF">H9872_08025</name>
</gene>
<dbReference type="Proteomes" id="UP000824229">
    <property type="component" value="Unassembled WGS sequence"/>
</dbReference>
<dbReference type="InterPro" id="IPR001460">
    <property type="entry name" value="PCN-bd_Tpept"/>
</dbReference>
<dbReference type="EMBL" id="JAHLFQ010000186">
    <property type="protein sequence ID" value="MBU3804689.1"/>
    <property type="molecule type" value="Genomic_DNA"/>
</dbReference>
<keyword evidence="1" id="KW-0732">Signal</keyword>
<sequence>MNKKFFAILGLSLLSFSLTACSNQENVQAPIKIEDKVEVSEKETITEKDFSSFFKGINGTAVFYNPANNNFDVYNRDLYENQASPCSTFKVISTLIGLEKGLLEDENTKLGYDGTKYSREEINKDLTLEEAFKLSAVWYYKDFIGRISPEDMQEELDYLNYGNKDISEWDGSDINPLPQLNGFWLESSLKISPKEQTQVLYKIFGQNNKYSERSKEILKNIMLVFEEDNLKVYGKTGAGYEDNSWFVGMIENGTENYYFAIRLSDKDNEEATSPKAREIAIEIAENNYK</sequence>
<reference evidence="3" key="2">
    <citation type="submission" date="2021-04" db="EMBL/GenBank/DDBJ databases">
        <authorList>
            <person name="Gilroy R."/>
        </authorList>
    </citation>
    <scope>NUCLEOTIDE SEQUENCE</scope>
    <source>
        <strain evidence="3">B5-657</strain>
    </source>
</reference>
<evidence type="ECO:0000313" key="3">
    <source>
        <dbReference type="EMBL" id="MBU3804689.1"/>
    </source>
</evidence>
<comment type="caution">
    <text evidence="3">The sequence shown here is derived from an EMBL/GenBank/DDBJ whole genome shotgun (WGS) entry which is preliminary data.</text>
</comment>
<dbReference type="InterPro" id="IPR012338">
    <property type="entry name" value="Beta-lactam/transpept-like"/>
</dbReference>
<dbReference type="PROSITE" id="PS51257">
    <property type="entry name" value="PROKAR_LIPOPROTEIN"/>
    <property type="match status" value="1"/>
</dbReference>